<evidence type="ECO:0000313" key="13">
    <source>
        <dbReference type="Proteomes" id="UP000034344"/>
    </source>
</evidence>
<evidence type="ECO:0000256" key="9">
    <source>
        <dbReference type="ARBA" id="ARBA00029438"/>
    </source>
</evidence>
<dbReference type="Gene3D" id="3.30.70.890">
    <property type="entry name" value="GHMP kinase, C-terminal domain"/>
    <property type="match status" value="1"/>
</dbReference>
<dbReference type="Pfam" id="PF00288">
    <property type="entry name" value="GHMP_kinases_N"/>
    <property type="match status" value="1"/>
</dbReference>
<dbReference type="Pfam" id="PF08544">
    <property type="entry name" value="GHMP_kinases_C"/>
    <property type="match status" value="1"/>
</dbReference>
<evidence type="ECO:0000259" key="11">
    <source>
        <dbReference type="Pfam" id="PF08544"/>
    </source>
</evidence>
<dbReference type="Proteomes" id="UP000034344">
    <property type="component" value="Unassembled WGS sequence"/>
</dbReference>
<dbReference type="GO" id="GO:0005524">
    <property type="term" value="F:ATP binding"/>
    <property type="evidence" value="ECO:0007669"/>
    <property type="project" value="UniProtKB-KW"/>
</dbReference>
<dbReference type="PRINTS" id="PR00959">
    <property type="entry name" value="MEVGALKINASE"/>
</dbReference>
<dbReference type="PATRIC" id="fig|1618480.3.peg.444"/>
<keyword evidence="6" id="KW-0067">ATP-binding</keyword>
<evidence type="ECO:0000256" key="4">
    <source>
        <dbReference type="ARBA" id="ARBA00022741"/>
    </source>
</evidence>
<evidence type="ECO:0000256" key="3">
    <source>
        <dbReference type="ARBA" id="ARBA00022679"/>
    </source>
</evidence>
<gene>
    <name evidence="12" type="ORF">US11_C0006G0005</name>
</gene>
<keyword evidence="4" id="KW-0547">Nucleotide-binding</keyword>
<dbReference type="GO" id="GO:0019287">
    <property type="term" value="P:isopentenyl diphosphate biosynthetic process, mevalonate pathway"/>
    <property type="evidence" value="ECO:0007669"/>
    <property type="project" value="UniProtKB-UniPathway"/>
</dbReference>
<reference evidence="12 13" key="1">
    <citation type="journal article" date="2015" name="Nature">
        <title>rRNA introns, odd ribosomes, and small enigmatic genomes across a large radiation of phyla.</title>
        <authorList>
            <person name="Brown C.T."/>
            <person name="Hug L.A."/>
            <person name="Thomas B.C."/>
            <person name="Sharon I."/>
            <person name="Castelle C.J."/>
            <person name="Singh A."/>
            <person name="Wilkins M.J."/>
            <person name="Williams K.H."/>
            <person name="Banfield J.F."/>
        </authorList>
    </citation>
    <scope>NUCLEOTIDE SEQUENCE [LARGE SCALE GENOMIC DNA]</scope>
</reference>
<dbReference type="NCBIfam" id="TIGR00549">
    <property type="entry name" value="mevalon_kin"/>
    <property type="match status" value="1"/>
</dbReference>
<protein>
    <submittedName>
        <fullName evidence="12">Mevalonate kinase</fullName>
    </submittedName>
</protein>
<dbReference type="PANTHER" id="PTHR43290:SF2">
    <property type="entry name" value="MEVALONATE KINASE"/>
    <property type="match status" value="1"/>
</dbReference>
<keyword evidence="5 12" id="KW-0418">Kinase</keyword>
<dbReference type="SUPFAM" id="SSF54211">
    <property type="entry name" value="Ribosomal protein S5 domain 2-like"/>
    <property type="match status" value="1"/>
</dbReference>
<dbReference type="InterPro" id="IPR036554">
    <property type="entry name" value="GHMP_kinase_C_sf"/>
</dbReference>
<dbReference type="AlphaFoldDB" id="A0A0G0E3T0"/>
<keyword evidence="1" id="KW-0963">Cytoplasm</keyword>
<dbReference type="GO" id="GO:0005829">
    <property type="term" value="C:cytosol"/>
    <property type="evidence" value="ECO:0007669"/>
    <property type="project" value="TreeGrafter"/>
</dbReference>
<evidence type="ECO:0000256" key="6">
    <source>
        <dbReference type="ARBA" id="ARBA00022840"/>
    </source>
</evidence>
<evidence type="ECO:0000256" key="8">
    <source>
        <dbReference type="ARBA" id="ARBA00023098"/>
    </source>
</evidence>
<dbReference type="EMBL" id="LBRS01000006">
    <property type="protein sequence ID" value="KKQ01563.1"/>
    <property type="molecule type" value="Genomic_DNA"/>
</dbReference>
<dbReference type="STRING" id="1618480.US11_C0006G0005"/>
<proteinExistence type="predicted"/>
<dbReference type="InterPro" id="IPR013750">
    <property type="entry name" value="GHMP_kinase_C_dom"/>
</dbReference>
<keyword evidence="3" id="KW-0808">Transferase</keyword>
<dbReference type="InterPro" id="IPR020568">
    <property type="entry name" value="Ribosomal_Su5_D2-typ_SF"/>
</dbReference>
<accession>A0A0G0E3T0</accession>
<dbReference type="UniPathway" id="UPA00057">
    <property type="reaction ID" value="UER00098"/>
</dbReference>
<evidence type="ECO:0000313" key="12">
    <source>
        <dbReference type="EMBL" id="KKQ01563.1"/>
    </source>
</evidence>
<keyword evidence="7" id="KW-0460">Magnesium</keyword>
<evidence type="ECO:0000256" key="7">
    <source>
        <dbReference type="ARBA" id="ARBA00022842"/>
    </source>
</evidence>
<evidence type="ECO:0000256" key="5">
    <source>
        <dbReference type="ARBA" id="ARBA00022777"/>
    </source>
</evidence>
<dbReference type="InterPro" id="IPR006204">
    <property type="entry name" value="GHMP_kinase_N_dom"/>
</dbReference>
<dbReference type="SUPFAM" id="SSF55060">
    <property type="entry name" value="GHMP Kinase, C-terminal domain"/>
    <property type="match status" value="1"/>
</dbReference>
<dbReference type="InterPro" id="IPR014721">
    <property type="entry name" value="Ribsml_uS5_D2-typ_fold_subgr"/>
</dbReference>
<dbReference type="PANTHER" id="PTHR43290">
    <property type="entry name" value="MEVALONATE KINASE"/>
    <property type="match status" value="1"/>
</dbReference>
<keyword evidence="8" id="KW-0443">Lipid metabolism</keyword>
<name>A0A0G0E3T0_9BACT</name>
<evidence type="ECO:0000256" key="2">
    <source>
        <dbReference type="ARBA" id="ARBA00022516"/>
    </source>
</evidence>
<dbReference type="InterPro" id="IPR006205">
    <property type="entry name" value="Mev_gal_kin"/>
</dbReference>
<evidence type="ECO:0000259" key="10">
    <source>
        <dbReference type="Pfam" id="PF00288"/>
    </source>
</evidence>
<feature type="domain" description="GHMP kinase N-terminal" evidence="10">
    <location>
        <begin position="58"/>
        <end position="144"/>
    </location>
</feature>
<organism evidence="12 13">
    <name type="scientific">Candidatus Roizmanbacteria bacterium GW2011_GWA2_36_23</name>
    <dbReference type="NCBI Taxonomy" id="1618480"/>
    <lineage>
        <taxon>Bacteria</taxon>
        <taxon>Candidatus Roizmaniibacteriota</taxon>
    </lineage>
</organism>
<sequence>MKIKVSAPGKLLLFGEHSVVYGYPCLVTAVDKRIFIEGEMIEGSEDQIFTPQVKENKFVLEAIRIIKEKFQIKKAIRISTFGDFSHRVGLGSSSAVTVATLKLLSELFGIEMSQKQIFDFSYEVVLNIQKVGSGFDVAVATFGKTIYFVKAGKVIEPINVDNLPLMVGYSQIKADTPTLILKVAEMHKIEKEKTEIIFQKITALVEKAKNNIANFELVGRLMTENHQLLKELGVSTEKLDHLVEAAVDAGAWGAKLSGAGGGDCMICLVNPLKRKWVEDAIIKEGGEIIKVQNNAQGVIIEEKID</sequence>
<evidence type="ECO:0000256" key="1">
    <source>
        <dbReference type="ARBA" id="ARBA00022490"/>
    </source>
</evidence>
<dbReference type="Gene3D" id="3.30.230.10">
    <property type="match status" value="1"/>
</dbReference>
<comment type="caution">
    <text evidence="12">The sequence shown here is derived from an EMBL/GenBank/DDBJ whole genome shotgun (WGS) entry which is preliminary data.</text>
</comment>
<keyword evidence="2" id="KW-0444">Lipid biosynthesis</keyword>
<feature type="domain" description="GHMP kinase C-terminal" evidence="11">
    <location>
        <begin position="214"/>
        <end position="275"/>
    </location>
</feature>
<dbReference type="GO" id="GO:0004496">
    <property type="term" value="F:mevalonate kinase activity"/>
    <property type="evidence" value="ECO:0007669"/>
    <property type="project" value="InterPro"/>
</dbReference>
<comment type="pathway">
    <text evidence="9">Isoprenoid biosynthesis; isopentenyl diphosphate biosynthesis via mevalonate pathway; isopentenyl diphosphate from (R)-mevalonate: step 1/3.</text>
</comment>